<evidence type="ECO:0000313" key="1">
    <source>
        <dbReference type="EnsemblPlants" id="AUR62044406-RA:cds"/>
    </source>
</evidence>
<keyword evidence="2" id="KW-1185">Reference proteome</keyword>
<dbReference type="EnsemblPlants" id="AUR62044406-RA">
    <property type="protein sequence ID" value="AUR62044406-RA:cds"/>
    <property type="gene ID" value="AUR62044406"/>
</dbReference>
<dbReference type="Gramene" id="AUR62044406-RA">
    <property type="protein sequence ID" value="AUR62044406-RA:cds"/>
    <property type="gene ID" value="AUR62044406"/>
</dbReference>
<sequence length="244" mass="27981">MKLPMISRKKTKSLQPKSLADWPVDIDFDDKEEVLTIDANGNTTLVSGIILPIDVWSNSDLKYYMETHCPLGEKNWHAIDNHIKGRIVTDMRDHFVIPNGVEYDNQALKRANKFLKTEQLGKVGEVLGFRESEKFVYSWKKARAFVNQLHRSSSYSFANQQADYEDEHGEKMSLLSLWIKAHTGKDGSFLPDTVTAYFVDDVNAKVEELRMFFLILPDLLNKTSQFLGMANQQVEKDNLMNTGE</sequence>
<organism evidence="1 2">
    <name type="scientific">Chenopodium quinoa</name>
    <name type="common">Quinoa</name>
    <dbReference type="NCBI Taxonomy" id="63459"/>
    <lineage>
        <taxon>Eukaryota</taxon>
        <taxon>Viridiplantae</taxon>
        <taxon>Streptophyta</taxon>
        <taxon>Embryophyta</taxon>
        <taxon>Tracheophyta</taxon>
        <taxon>Spermatophyta</taxon>
        <taxon>Magnoliopsida</taxon>
        <taxon>eudicotyledons</taxon>
        <taxon>Gunneridae</taxon>
        <taxon>Pentapetalae</taxon>
        <taxon>Caryophyllales</taxon>
        <taxon>Chenopodiaceae</taxon>
        <taxon>Chenopodioideae</taxon>
        <taxon>Atripliceae</taxon>
        <taxon>Chenopodium</taxon>
    </lineage>
</organism>
<dbReference type="InterPro" id="IPR004252">
    <property type="entry name" value="Probable_transposase_24"/>
</dbReference>
<evidence type="ECO:0000313" key="2">
    <source>
        <dbReference type="Proteomes" id="UP000596660"/>
    </source>
</evidence>
<dbReference type="Pfam" id="PF03004">
    <property type="entry name" value="Transposase_24"/>
    <property type="match status" value="1"/>
</dbReference>
<dbReference type="InterPro" id="IPR009057">
    <property type="entry name" value="Homeodomain-like_sf"/>
</dbReference>
<protein>
    <submittedName>
        <fullName evidence="1">Uncharacterized protein</fullName>
    </submittedName>
</protein>
<proteinExistence type="predicted"/>
<dbReference type="AlphaFoldDB" id="A0A803NE59"/>
<reference evidence="1" key="1">
    <citation type="journal article" date="2017" name="Nature">
        <title>The genome of Chenopodium quinoa.</title>
        <authorList>
            <person name="Jarvis D.E."/>
            <person name="Ho Y.S."/>
            <person name="Lightfoot D.J."/>
            <person name="Schmoeckel S.M."/>
            <person name="Li B."/>
            <person name="Borm T.J.A."/>
            <person name="Ohyanagi H."/>
            <person name="Mineta K."/>
            <person name="Michell C.T."/>
            <person name="Saber N."/>
            <person name="Kharbatia N.M."/>
            <person name="Rupper R.R."/>
            <person name="Sharp A.R."/>
            <person name="Dally N."/>
            <person name="Boughton B.A."/>
            <person name="Woo Y.H."/>
            <person name="Gao G."/>
            <person name="Schijlen E.G.W.M."/>
            <person name="Guo X."/>
            <person name="Momin A.A."/>
            <person name="Negrao S."/>
            <person name="Al-Babili S."/>
            <person name="Gehring C."/>
            <person name="Roessner U."/>
            <person name="Jung C."/>
            <person name="Murphy K."/>
            <person name="Arold S.T."/>
            <person name="Gojobori T."/>
            <person name="van der Linden C.G."/>
            <person name="van Loo E.N."/>
            <person name="Jellen E.N."/>
            <person name="Maughan P.J."/>
            <person name="Tester M."/>
        </authorList>
    </citation>
    <scope>NUCLEOTIDE SEQUENCE [LARGE SCALE GENOMIC DNA]</scope>
    <source>
        <strain evidence="1">cv. PI 614886</strain>
    </source>
</reference>
<dbReference type="SUPFAM" id="SSF46689">
    <property type="entry name" value="Homeodomain-like"/>
    <property type="match status" value="1"/>
</dbReference>
<reference evidence="1" key="2">
    <citation type="submission" date="2021-03" db="UniProtKB">
        <authorList>
            <consortium name="EnsemblPlants"/>
        </authorList>
    </citation>
    <scope>IDENTIFICATION</scope>
</reference>
<accession>A0A803NE59</accession>
<dbReference type="Proteomes" id="UP000596660">
    <property type="component" value="Unplaced"/>
</dbReference>
<name>A0A803NE59_CHEQI</name>